<gene>
    <name evidence="2" type="ORF">BKA55DRAFT_684196</name>
</gene>
<evidence type="ECO:0000313" key="3">
    <source>
        <dbReference type="Proteomes" id="UP000720189"/>
    </source>
</evidence>
<protein>
    <submittedName>
        <fullName evidence="2">Uncharacterized protein</fullName>
    </submittedName>
</protein>
<dbReference type="GeneID" id="70228565"/>
<dbReference type="EMBL" id="JAGMUX010000002">
    <property type="protein sequence ID" value="KAH7266925.1"/>
    <property type="molecule type" value="Genomic_DNA"/>
</dbReference>
<accession>A0A9P9KR11</accession>
<proteinExistence type="predicted"/>
<organism evidence="2 3">
    <name type="scientific">Fusarium redolens</name>
    <dbReference type="NCBI Taxonomy" id="48865"/>
    <lineage>
        <taxon>Eukaryota</taxon>
        <taxon>Fungi</taxon>
        <taxon>Dikarya</taxon>
        <taxon>Ascomycota</taxon>
        <taxon>Pezizomycotina</taxon>
        <taxon>Sordariomycetes</taxon>
        <taxon>Hypocreomycetidae</taxon>
        <taxon>Hypocreales</taxon>
        <taxon>Nectriaceae</taxon>
        <taxon>Fusarium</taxon>
        <taxon>Fusarium redolens species complex</taxon>
    </lineage>
</organism>
<dbReference type="OrthoDB" id="5080797at2759"/>
<keyword evidence="1" id="KW-0812">Transmembrane</keyword>
<sequence>MKMTAAIESIMESNSVEDDELDEILVVVKGIYLEHIRDLEEAVEVGGAMPTLIEGNTGAFECILQPSSLLMHRYDGTAMRDSVYEQMILNRFDGTAQARNPREPIGNLPSASIATNTVNKTSPNTFTTACEPIDMMTRPSALPPPDQLVNQDVKKVATDVFLNAIATNSSYNMVDVIDMGVVDVGRADLTLLATVSVGTTTQLMNDTPIAEHMYEPLSISGYLATNPDSVVFLFTSATFDLTLALAIFIFILIVMA</sequence>
<keyword evidence="1" id="KW-0472">Membrane</keyword>
<comment type="caution">
    <text evidence="2">The sequence shown here is derived from an EMBL/GenBank/DDBJ whole genome shotgun (WGS) entry which is preliminary data.</text>
</comment>
<dbReference type="Proteomes" id="UP000720189">
    <property type="component" value="Unassembled WGS sequence"/>
</dbReference>
<keyword evidence="1" id="KW-1133">Transmembrane helix</keyword>
<name>A0A9P9KR11_FUSRE</name>
<dbReference type="RefSeq" id="XP_046054744.1">
    <property type="nucleotide sequence ID" value="XM_046198611.1"/>
</dbReference>
<feature type="transmembrane region" description="Helical" evidence="1">
    <location>
        <begin position="230"/>
        <end position="254"/>
    </location>
</feature>
<dbReference type="AlphaFoldDB" id="A0A9P9KR11"/>
<reference evidence="2" key="1">
    <citation type="journal article" date="2021" name="Nat. Commun.">
        <title>Genetic determinants of endophytism in the Arabidopsis root mycobiome.</title>
        <authorList>
            <person name="Mesny F."/>
            <person name="Miyauchi S."/>
            <person name="Thiergart T."/>
            <person name="Pickel B."/>
            <person name="Atanasova L."/>
            <person name="Karlsson M."/>
            <person name="Huettel B."/>
            <person name="Barry K.W."/>
            <person name="Haridas S."/>
            <person name="Chen C."/>
            <person name="Bauer D."/>
            <person name="Andreopoulos W."/>
            <person name="Pangilinan J."/>
            <person name="LaButti K."/>
            <person name="Riley R."/>
            <person name="Lipzen A."/>
            <person name="Clum A."/>
            <person name="Drula E."/>
            <person name="Henrissat B."/>
            <person name="Kohler A."/>
            <person name="Grigoriev I.V."/>
            <person name="Martin F.M."/>
            <person name="Hacquard S."/>
        </authorList>
    </citation>
    <scope>NUCLEOTIDE SEQUENCE</scope>
    <source>
        <strain evidence="2">MPI-CAGE-AT-0023</strain>
    </source>
</reference>
<evidence type="ECO:0000313" key="2">
    <source>
        <dbReference type="EMBL" id="KAH7266925.1"/>
    </source>
</evidence>
<evidence type="ECO:0000256" key="1">
    <source>
        <dbReference type="SAM" id="Phobius"/>
    </source>
</evidence>
<keyword evidence="3" id="KW-1185">Reference proteome</keyword>